<dbReference type="SUPFAM" id="SSF52499">
    <property type="entry name" value="Isochorismatase-like hydrolases"/>
    <property type="match status" value="1"/>
</dbReference>
<dbReference type="InterPro" id="IPR036380">
    <property type="entry name" value="Isochorismatase-like_sf"/>
</dbReference>
<dbReference type="AlphaFoldDB" id="A0A0J0YPP8"/>
<name>A0A0J0YPP8_9NEIS</name>
<dbReference type="InterPro" id="IPR000868">
    <property type="entry name" value="Isochorismatase-like_dom"/>
</dbReference>
<feature type="domain" description="Isochorismatase-like" evidence="1">
    <location>
        <begin position="113"/>
        <end position="198"/>
    </location>
</feature>
<gene>
    <name evidence="2" type="ORF">PL75_09925</name>
</gene>
<dbReference type="Proteomes" id="UP000036027">
    <property type="component" value="Unassembled WGS sequence"/>
</dbReference>
<comment type="caution">
    <text evidence="2">The sequence shown here is derived from an EMBL/GenBank/DDBJ whole genome shotgun (WGS) entry which is preliminary data.</text>
</comment>
<evidence type="ECO:0000313" key="3">
    <source>
        <dbReference type="Proteomes" id="UP000036027"/>
    </source>
</evidence>
<dbReference type="PATRIC" id="fig|1470200.3.peg.1243"/>
<keyword evidence="3" id="KW-1185">Reference proteome</keyword>
<evidence type="ECO:0000313" key="2">
    <source>
        <dbReference type="EMBL" id="KLT72107.1"/>
    </source>
</evidence>
<dbReference type="STRING" id="1470200.PL75_09925"/>
<dbReference type="Gene3D" id="3.40.50.850">
    <property type="entry name" value="Isochorismatase-like"/>
    <property type="match status" value="1"/>
</dbReference>
<dbReference type="OrthoDB" id="8605222at2"/>
<sequence length="220" mass="24789">MTIVAIDIQPQCRFACQAANDMPAISHPEQIVPELNRQAKLADKRILVENRSKFPGTTLCDTLLENYHRSHPCHNSKSSFFQRIYECRGQNLFPGIPCSADYDQVIETHTSTTRSACFYDALKHHNTDLFLYLIRSRAHTVIIGGLATEFAVRNTALDLAKSDRWQVIVNLSACRGYAPDAVIETIATLRRHGVKVVTDTNELTRLLEKNQTMQQCAKAS</sequence>
<dbReference type="Pfam" id="PF00857">
    <property type="entry name" value="Isochorismatase"/>
    <property type="match status" value="1"/>
</dbReference>
<accession>A0A0J0YPP8</accession>
<proteinExistence type="predicted"/>
<evidence type="ECO:0000259" key="1">
    <source>
        <dbReference type="Pfam" id="PF00857"/>
    </source>
</evidence>
<organism evidence="2 3">
    <name type="scientific">Neisseria arctica</name>
    <dbReference type="NCBI Taxonomy" id="1470200"/>
    <lineage>
        <taxon>Bacteria</taxon>
        <taxon>Pseudomonadati</taxon>
        <taxon>Pseudomonadota</taxon>
        <taxon>Betaproteobacteria</taxon>
        <taxon>Neisseriales</taxon>
        <taxon>Neisseriaceae</taxon>
        <taxon>Neisseria</taxon>
    </lineage>
</organism>
<protein>
    <recommendedName>
        <fullName evidence="1">Isochorismatase-like domain-containing protein</fullName>
    </recommendedName>
</protein>
<dbReference type="RefSeq" id="WP_047761782.1">
    <property type="nucleotide sequence ID" value="NZ_CP091510.1"/>
</dbReference>
<reference evidence="2 3" key="1">
    <citation type="submission" date="2014-11" db="EMBL/GenBank/DDBJ databases">
        <title>Genome of a novel goose pathogen.</title>
        <authorList>
            <person name="Hansen C.M."/>
            <person name="Hueffer K."/>
            <person name="Choi S.C."/>
        </authorList>
    </citation>
    <scope>NUCLEOTIDE SEQUENCE [LARGE SCALE GENOMIC DNA]</scope>
    <source>
        <strain evidence="2 3">KH1503</strain>
    </source>
</reference>
<dbReference type="EMBL" id="JTDO01000020">
    <property type="protein sequence ID" value="KLT72107.1"/>
    <property type="molecule type" value="Genomic_DNA"/>
</dbReference>